<organism evidence="1 2">
    <name type="scientific">Corynebacterium hansenii</name>
    <dbReference type="NCBI Taxonomy" id="394964"/>
    <lineage>
        <taxon>Bacteria</taxon>
        <taxon>Bacillati</taxon>
        <taxon>Actinomycetota</taxon>
        <taxon>Actinomycetes</taxon>
        <taxon>Mycobacteriales</taxon>
        <taxon>Corynebacteriaceae</taxon>
        <taxon>Corynebacterium</taxon>
    </lineage>
</organism>
<gene>
    <name evidence="1" type="ORF">ACFORJ_00465</name>
</gene>
<dbReference type="EMBL" id="JBHRZN010000001">
    <property type="protein sequence ID" value="MFC3848643.1"/>
    <property type="molecule type" value="Genomic_DNA"/>
</dbReference>
<accession>A0ABV7ZJC3</accession>
<name>A0ABV7ZJC3_9CORY</name>
<evidence type="ECO:0000313" key="2">
    <source>
        <dbReference type="Proteomes" id="UP001595751"/>
    </source>
</evidence>
<dbReference type="Pfam" id="PF19866">
    <property type="entry name" value="DUF6339"/>
    <property type="match status" value="1"/>
</dbReference>
<comment type="caution">
    <text evidence="1">The sequence shown here is derived from an EMBL/GenBank/DDBJ whole genome shotgun (WGS) entry which is preliminary data.</text>
</comment>
<dbReference type="Proteomes" id="UP001595751">
    <property type="component" value="Unassembled WGS sequence"/>
</dbReference>
<sequence length="248" mass="28474">MTAKQAQLWPRIARSIAETIFQTELLAGDIPPQGLSHNEMTYGPTGGRIGQRDMEAMRAALIAVAREHGYGPDAHASASGTDFDRAAAPLIVDHMRLTWEEAGQPGIWSFVSLILLPDLTHWRWANANGTPGNKERWICIDPTRHAWGRLWWQETVCRERPGLLETFNESELNQFFERTSFTRHREFFLYFMEATARHLTRLPRRKFVRDVTKRMRRRLAFIDTFALTPPELRAFVDEVVAESVDALG</sequence>
<keyword evidence="2" id="KW-1185">Reference proteome</keyword>
<protein>
    <submittedName>
        <fullName evidence="1">Uncharacterized protein</fullName>
    </submittedName>
</protein>
<reference evidence="2" key="1">
    <citation type="journal article" date="2019" name="Int. J. Syst. Evol. Microbiol.">
        <title>The Global Catalogue of Microorganisms (GCM) 10K type strain sequencing project: providing services to taxonomists for standard genome sequencing and annotation.</title>
        <authorList>
            <consortium name="The Broad Institute Genomics Platform"/>
            <consortium name="The Broad Institute Genome Sequencing Center for Infectious Disease"/>
            <person name="Wu L."/>
            <person name="Ma J."/>
        </authorList>
    </citation>
    <scope>NUCLEOTIDE SEQUENCE [LARGE SCALE GENOMIC DNA]</scope>
    <source>
        <strain evidence="2">CCUG 53252</strain>
    </source>
</reference>
<proteinExistence type="predicted"/>
<dbReference type="InterPro" id="IPR045920">
    <property type="entry name" value="DUF6339"/>
</dbReference>
<evidence type="ECO:0000313" key="1">
    <source>
        <dbReference type="EMBL" id="MFC3848643.1"/>
    </source>
</evidence>
<dbReference type="RefSeq" id="WP_290292254.1">
    <property type="nucleotide sequence ID" value="NZ_CP047211.1"/>
</dbReference>